<organism evidence="2 3">
    <name type="scientific">Phanerochaete sordida</name>
    <dbReference type="NCBI Taxonomy" id="48140"/>
    <lineage>
        <taxon>Eukaryota</taxon>
        <taxon>Fungi</taxon>
        <taxon>Dikarya</taxon>
        <taxon>Basidiomycota</taxon>
        <taxon>Agaricomycotina</taxon>
        <taxon>Agaricomycetes</taxon>
        <taxon>Polyporales</taxon>
        <taxon>Phanerochaetaceae</taxon>
        <taxon>Phanerochaete</taxon>
    </lineage>
</organism>
<proteinExistence type="predicted"/>
<feature type="compositionally biased region" description="Basic residues" evidence="1">
    <location>
        <begin position="278"/>
        <end position="296"/>
    </location>
</feature>
<reference evidence="2 3" key="1">
    <citation type="submission" date="2021-08" db="EMBL/GenBank/DDBJ databases">
        <title>Draft Genome Sequence of Phanerochaete sordida strain YK-624.</title>
        <authorList>
            <person name="Mori T."/>
            <person name="Dohra H."/>
            <person name="Suzuki T."/>
            <person name="Kawagishi H."/>
            <person name="Hirai H."/>
        </authorList>
    </citation>
    <scope>NUCLEOTIDE SEQUENCE [LARGE SCALE GENOMIC DNA]</scope>
    <source>
        <strain evidence="2 3">YK-624</strain>
    </source>
</reference>
<protein>
    <submittedName>
        <fullName evidence="2">Uncharacterized protein</fullName>
    </submittedName>
</protein>
<feature type="region of interest" description="Disordered" evidence="1">
    <location>
        <begin position="276"/>
        <end position="296"/>
    </location>
</feature>
<sequence length="320" mass="35529">MTTKFVGPPSRDVFWRASAFREARSSDDPTYADAADAPVAITLAVEYGARTPDATRCVLTWPVGAAHGGVRVLRLRDEAGPARMRVHAATYARHDVLGAAWRDAGAHWRAWTLGMLDRAQRALVEDVALRRPAAGVRSQRDWIEGLLRVCCVRGLFLGETVEHCLWFIGLARKTPLKEPEARLDDGLLTIDDCNWDDEEGLPIYEFERTLSGPATPSSMALDTPSCDDAMSVVSDPVDCDPIDTMEGSSDAPMHDVESIQAQQRLDKFAPLFVAGKPASRKSATRKSSSRKPLPRSYRKIAFRYDKHMYMVPEGFNPRQD</sequence>
<evidence type="ECO:0000313" key="2">
    <source>
        <dbReference type="EMBL" id="GJE91606.1"/>
    </source>
</evidence>
<dbReference type="EMBL" id="BPQB01000022">
    <property type="protein sequence ID" value="GJE91606.1"/>
    <property type="molecule type" value="Genomic_DNA"/>
</dbReference>
<evidence type="ECO:0000256" key="1">
    <source>
        <dbReference type="SAM" id="MobiDB-lite"/>
    </source>
</evidence>
<comment type="caution">
    <text evidence="2">The sequence shown here is derived from an EMBL/GenBank/DDBJ whole genome shotgun (WGS) entry which is preliminary data.</text>
</comment>
<dbReference type="OrthoDB" id="10586575at2759"/>
<name>A0A9P3GB95_9APHY</name>
<dbReference type="Proteomes" id="UP000703269">
    <property type="component" value="Unassembled WGS sequence"/>
</dbReference>
<dbReference type="AlphaFoldDB" id="A0A9P3GB95"/>
<evidence type="ECO:0000313" key="3">
    <source>
        <dbReference type="Proteomes" id="UP000703269"/>
    </source>
</evidence>
<keyword evidence="3" id="KW-1185">Reference proteome</keyword>
<gene>
    <name evidence="2" type="ORF">PsYK624_077560</name>
</gene>
<accession>A0A9P3GB95</accession>